<feature type="compositionally biased region" description="Low complexity" evidence="1">
    <location>
        <begin position="221"/>
        <end position="231"/>
    </location>
</feature>
<dbReference type="Pfam" id="PF12752">
    <property type="entry name" value="SUZ"/>
    <property type="match status" value="1"/>
</dbReference>
<feature type="domain" description="SUZ" evidence="2">
    <location>
        <begin position="120"/>
        <end position="200"/>
    </location>
</feature>
<name>A0ABR3BJU4_9TREE</name>
<feature type="region of interest" description="Disordered" evidence="1">
    <location>
        <begin position="476"/>
        <end position="515"/>
    </location>
</feature>
<protein>
    <recommendedName>
        <fullName evidence="2">SUZ domain-containing protein</fullName>
    </recommendedName>
</protein>
<evidence type="ECO:0000256" key="1">
    <source>
        <dbReference type="SAM" id="MobiDB-lite"/>
    </source>
</evidence>
<gene>
    <name evidence="3" type="ORF">I308_106248</name>
</gene>
<organism evidence="3 4">
    <name type="scientific">Cryptococcus tetragattii IND107</name>
    <dbReference type="NCBI Taxonomy" id="1296105"/>
    <lineage>
        <taxon>Eukaryota</taxon>
        <taxon>Fungi</taxon>
        <taxon>Dikarya</taxon>
        <taxon>Basidiomycota</taxon>
        <taxon>Agaricomycotina</taxon>
        <taxon>Tremellomycetes</taxon>
        <taxon>Tremellales</taxon>
        <taxon>Cryptococcaceae</taxon>
        <taxon>Cryptococcus</taxon>
        <taxon>Cryptococcus gattii species complex</taxon>
    </lineage>
</organism>
<dbReference type="GeneID" id="91993103"/>
<evidence type="ECO:0000313" key="3">
    <source>
        <dbReference type="EMBL" id="KAL0242060.1"/>
    </source>
</evidence>
<feature type="compositionally biased region" description="Low complexity" evidence="1">
    <location>
        <begin position="199"/>
        <end position="211"/>
    </location>
</feature>
<evidence type="ECO:0000259" key="2">
    <source>
        <dbReference type="PROSITE" id="PS51673"/>
    </source>
</evidence>
<dbReference type="InterPro" id="IPR024771">
    <property type="entry name" value="SUZ"/>
</dbReference>
<feature type="compositionally biased region" description="Basic and acidic residues" evidence="1">
    <location>
        <begin position="241"/>
        <end position="251"/>
    </location>
</feature>
<feature type="compositionally biased region" description="Polar residues" evidence="1">
    <location>
        <begin position="123"/>
        <end position="141"/>
    </location>
</feature>
<dbReference type="PROSITE" id="PS51673">
    <property type="entry name" value="SUZ"/>
    <property type="match status" value="1"/>
</dbReference>
<feature type="compositionally biased region" description="Gly residues" evidence="1">
    <location>
        <begin position="485"/>
        <end position="499"/>
    </location>
</feature>
<feature type="compositionally biased region" description="Polar residues" evidence="1">
    <location>
        <begin position="298"/>
        <end position="307"/>
    </location>
</feature>
<sequence>MVSNNSLHRLFSFGQSQAGDWQPYWPTHNSKSRDEGMIPNQQQSVEQDDWEIDTQEVPKKLTRQPKIANPVGYAPDTYSNAIPPSQNAGPTYGGAAELAQANRGVGDANEDDDDWFRGDRPTTNRQIWDSANARSSSTTIIAPQALPTPAVQLLRRTPNSASSGSNSPSNGVIGEKKGKSMEERAEEYRLARERIFGTAADPAASDASSPSVQGSAGQNATTPSCSTSSPSAFAKLSLNPSDKDRRQDRRSISGNGRQRGRNPSGANAGNNNNSNNSSNSRFGGNGGVTGNGRERDGSYSSYTQRDGSYNRFPADTPRGLSSAYTSTPTSSSSSSSPSLSATRMTDRPFAGLVPSQVRTTLSPNPTNPANVINPTYPIYPNNPMGRPATTGGNGNPGIRGGEYSSSTDMTPGSAAGPGLATGAQGGVVRQPLGPGAGQAEGFGIEFGGAGARIGGEGSLGYGNGYGYGYGYGYGGNDDRSASAGGNRGYGGNGINGSGNRGAEANYSPGFRNARQ</sequence>
<proteinExistence type="predicted"/>
<feature type="compositionally biased region" description="Low complexity" evidence="1">
    <location>
        <begin position="320"/>
        <end position="342"/>
    </location>
</feature>
<feature type="compositionally biased region" description="Low complexity" evidence="1">
    <location>
        <begin position="158"/>
        <end position="171"/>
    </location>
</feature>
<dbReference type="Proteomes" id="UP000054399">
    <property type="component" value="Unassembled WGS sequence"/>
</dbReference>
<feature type="region of interest" description="Disordered" evidence="1">
    <location>
        <begin position="104"/>
        <end position="343"/>
    </location>
</feature>
<reference evidence="4" key="1">
    <citation type="submission" date="2015-01" db="EMBL/GenBank/DDBJ databases">
        <title>The Genome Sequence of Cryptococcus gattii MMRL2647.</title>
        <authorList>
            <consortium name="The Broad Institute Genomics Platform"/>
            <person name="Cuomo C."/>
            <person name="Litvintseva A."/>
            <person name="Chen Y."/>
            <person name="Heitman J."/>
            <person name="Sun S."/>
            <person name="Springer D."/>
            <person name="Dromer F."/>
            <person name="Young S."/>
            <person name="Zeng Q."/>
            <person name="Gargeya S."/>
            <person name="Abouelleil A."/>
            <person name="Alvarado L."/>
            <person name="Chapman S.B."/>
            <person name="Gainer-Dewar J."/>
            <person name="Goldberg J."/>
            <person name="Griggs A."/>
            <person name="Gujja S."/>
            <person name="Hansen M."/>
            <person name="Howarth C."/>
            <person name="Imamovic A."/>
            <person name="Larimer J."/>
            <person name="Murphy C."/>
            <person name="Naylor J."/>
            <person name="Pearson M."/>
            <person name="Priest M."/>
            <person name="Roberts A."/>
            <person name="Saif S."/>
            <person name="Shea T."/>
            <person name="Sykes S."/>
            <person name="Wortman J."/>
            <person name="Nusbaum C."/>
            <person name="Birren B."/>
        </authorList>
    </citation>
    <scope>NUCLEOTIDE SEQUENCE [LARGE SCALE GENOMIC DNA]</scope>
    <source>
        <strain evidence="4">IND107</strain>
    </source>
</reference>
<dbReference type="EMBL" id="ATAM02000012">
    <property type="protein sequence ID" value="KAL0242060.1"/>
    <property type="molecule type" value="Genomic_DNA"/>
</dbReference>
<reference evidence="3 4" key="2">
    <citation type="submission" date="2024-01" db="EMBL/GenBank/DDBJ databases">
        <title>Comparative genomics of Cryptococcus and Kwoniella reveals pathogenesis evolution and contrasting modes of karyotype evolution via chromosome fusion or intercentromeric recombination.</title>
        <authorList>
            <person name="Coelho M.A."/>
            <person name="David-Palma M."/>
            <person name="Shea T."/>
            <person name="Bowers K."/>
            <person name="Mcginley-Smith S."/>
            <person name="Mohammad A.W."/>
            <person name="Gnirke A."/>
            <person name="Yurkov A.M."/>
            <person name="Nowrousian M."/>
            <person name="Sun S."/>
            <person name="Cuomo C.A."/>
            <person name="Heitman J."/>
        </authorList>
    </citation>
    <scope>NUCLEOTIDE SEQUENCE [LARGE SCALE GENOMIC DNA]</scope>
    <source>
        <strain evidence="3 4">IND107</strain>
    </source>
</reference>
<comment type="caution">
    <text evidence="3">The sequence shown here is derived from an EMBL/GenBank/DDBJ whole genome shotgun (WGS) entry which is preliminary data.</text>
</comment>
<accession>A0ABR3BJU4</accession>
<keyword evidence="4" id="KW-1185">Reference proteome</keyword>
<feature type="compositionally biased region" description="Low complexity" evidence="1">
    <location>
        <begin position="261"/>
        <end position="282"/>
    </location>
</feature>
<dbReference type="RefSeq" id="XP_066611442.1">
    <property type="nucleotide sequence ID" value="XM_066760681.1"/>
</dbReference>
<feature type="region of interest" description="Disordered" evidence="1">
    <location>
        <begin position="18"/>
        <end position="72"/>
    </location>
</feature>
<feature type="compositionally biased region" description="Basic and acidic residues" evidence="1">
    <location>
        <begin position="174"/>
        <end position="195"/>
    </location>
</feature>
<evidence type="ECO:0000313" key="4">
    <source>
        <dbReference type="Proteomes" id="UP000054399"/>
    </source>
</evidence>